<sequence length="69" mass="8202">MKTITRTQSYGLILKYMDLMVDISKDLPKTEIEVARAEIRMLAVLNTNHQEDYVEEWIRFLIEDIKSKI</sequence>
<dbReference type="Proteomes" id="UP000279386">
    <property type="component" value="Segment"/>
</dbReference>
<accession>A0A1C3S6D7</accession>
<dbReference type="EMBL" id="LT603033">
    <property type="protein sequence ID" value="SCA80194.1"/>
    <property type="molecule type" value="Genomic_DNA"/>
</dbReference>
<organism evidence="1 2">
    <name type="scientific">Escherichia phage vB_Eco_slurp01</name>
    <dbReference type="NCBI Taxonomy" id="1874688"/>
    <lineage>
        <taxon>Viruses</taxon>
        <taxon>Duplodnaviria</taxon>
        <taxon>Heunggongvirae</taxon>
        <taxon>Uroviricota</taxon>
        <taxon>Caudoviricetes</taxon>
        <taxon>Asteriusvirus</taxon>
        <taxon>Asteriusvirus PBECO4</taxon>
    </lineage>
</organism>
<evidence type="ECO:0000313" key="2">
    <source>
        <dbReference type="Proteomes" id="UP000279386"/>
    </source>
</evidence>
<name>A0A1C3S6D7_9CAUD</name>
<reference evidence="1 2" key="1">
    <citation type="submission" date="2016-07" db="EMBL/GenBank/DDBJ databases">
        <authorList>
            <person name="Millard A."/>
        </authorList>
    </citation>
    <scope>NUCLEOTIDE SEQUENCE [LARGE SCALE GENOMIC DNA]</scope>
</reference>
<proteinExistence type="predicted"/>
<gene>
    <name evidence="1" type="ORF">PSLUR01_00217</name>
</gene>
<protein>
    <submittedName>
        <fullName evidence="1">Uncharacterized protein</fullName>
    </submittedName>
</protein>
<evidence type="ECO:0000313" key="1">
    <source>
        <dbReference type="EMBL" id="SCA80194.1"/>
    </source>
</evidence>